<dbReference type="EMBL" id="HBEO01001645">
    <property type="protein sequence ID" value="CAD8467107.1"/>
    <property type="molecule type" value="Transcribed_RNA"/>
</dbReference>
<dbReference type="AlphaFoldDB" id="A0A7S0DW36"/>
<gene>
    <name evidence="2" type="ORF">HPHI1048_LOCUS1179</name>
</gene>
<name>A0A7S0DW36_9CRYP</name>
<proteinExistence type="predicted"/>
<sequence length="156" mass="17706">MTAPTNMKRQRDELLLWQPEMGLNDEEDCSKRAKFSACTRTSLLFRQLRNEVLLSMEEIHRRDKVERQCSREIAERNPLTFPGSETSSPAHPGTPEHDTHDTISNSKLTPALQPRPVQTPDTVLKNCVDKCMKGSDTCASMGMESRPMHDIPEITI</sequence>
<protein>
    <submittedName>
        <fullName evidence="2">Uncharacterized protein</fullName>
    </submittedName>
</protein>
<organism evidence="2">
    <name type="scientific">Hanusia phi</name>
    <dbReference type="NCBI Taxonomy" id="3032"/>
    <lineage>
        <taxon>Eukaryota</taxon>
        <taxon>Cryptophyceae</taxon>
        <taxon>Pyrenomonadales</taxon>
        <taxon>Geminigeraceae</taxon>
        <taxon>Hanusia</taxon>
    </lineage>
</organism>
<evidence type="ECO:0000313" key="2">
    <source>
        <dbReference type="EMBL" id="CAD8467107.1"/>
    </source>
</evidence>
<feature type="region of interest" description="Disordered" evidence="1">
    <location>
        <begin position="70"/>
        <end position="120"/>
    </location>
</feature>
<evidence type="ECO:0000256" key="1">
    <source>
        <dbReference type="SAM" id="MobiDB-lite"/>
    </source>
</evidence>
<reference evidence="2" key="1">
    <citation type="submission" date="2021-01" db="EMBL/GenBank/DDBJ databases">
        <authorList>
            <person name="Corre E."/>
            <person name="Pelletier E."/>
            <person name="Niang G."/>
            <person name="Scheremetjew M."/>
            <person name="Finn R."/>
            <person name="Kale V."/>
            <person name="Holt S."/>
            <person name="Cochrane G."/>
            <person name="Meng A."/>
            <person name="Brown T."/>
            <person name="Cohen L."/>
        </authorList>
    </citation>
    <scope>NUCLEOTIDE SEQUENCE</scope>
    <source>
        <strain evidence="2">CCMP325</strain>
    </source>
</reference>
<accession>A0A7S0DW36</accession>